<evidence type="ECO:0000313" key="11">
    <source>
        <dbReference type="EMBL" id="GAU08446.1"/>
    </source>
</evidence>
<evidence type="ECO:0000256" key="3">
    <source>
        <dbReference type="ARBA" id="ARBA00012560"/>
    </source>
</evidence>
<keyword evidence="12" id="KW-1185">Reference proteome</keyword>
<gene>
    <name evidence="11" type="ORF">DPF_1156</name>
</gene>
<name>A0A194AH83_9BACT</name>
<evidence type="ECO:0000256" key="5">
    <source>
        <dbReference type="ARBA" id="ARBA00022676"/>
    </source>
</evidence>
<evidence type="ECO:0000313" key="12">
    <source>
        <dbReference type="Proteomes" id="UP000095200"/>
    </source>
</evidence>
<evidence type="ECO:0000256" key="6">
    <source>
        <dbReference type="ARBA" id="ARBA00022679"/>
    </source>
</evidence>
<dbReference type="STRING" id="1592317.DPF_1156"/>
<proteinExistence type="inferred from homology"/>
<dbReference type="Pfam" id="PF02446">
    <property type="entry name" value="Glyco_hydro_77"/>
    <property type="match status" value="1"/>
</dbReference>
<accession>A0A194AH83</accession>
<dbReference type="GO" id="GO:0004134">
    <property type="term" value="F:4-alpha-glucanotransferase activity"/>
    <property type="evidence" value="ECO:0007669"/>
    <property type="project" value="UniProtKB-EC"/>
</dbReference>
<dbReference type="SUPFAM" id="SSF51445">
    <property type="entry name" value="(Trans)glycosidases"/>
    <property type="match status" value="1"/>
</dbReference>
<evidence type="ECO:0000256" key="1">
    <source>
        <dbReference type="ARBA" id="ARBA00000439"/>
    </source>
</evidence>
<dbReference type="GO" id="GO:0005975">
    <property type="term" value="P:carbohydrate metabolic process"/>
    <property type="evidence" value="ECO:0007669"/>
    <property type="project" value="InterPro"/>
</dbReference>
<evidence type="ECO:0000256" key="9">
    <source>
        <dbReference type="ARBA" id="ARBA00031501"/>
    </source>
</evidence>
<reference evidence="12" key="1">
    <citation type="submission" date="2016-06" db="EMBL/GenBank/DDBJ databases">
        <title>Draft genome sequence of Desulfoplanes formicivorans strain Pf12B.</title>
        <authorList>
            <person name="Watanabe M."/>
            <person name="Kojima H."/>
            <person name="Fukui M."/>
        </authorList>
    </citation>
    <scope>NUCLEOTIDE SEQUENCE [LARGE SCALE GENOMIC DNA]</scope>
    <source>
        <strain evidence="12">Pf12B</strain>
    </source>
</reference>
<dbReference type="RefSeq" id="WP_069857983.1">
    <property type="nucleotide sequence ID" value="NZ_BDFE01000015.1"/>
</dbReference>
<dbReference type="EMBL" id="BDFE01000015">
    <property type="protein sequence ID" value="GAU08446.1"/>
    <property type="molecule type" value="Genomic_DNA"/>
</dbReference>
<dbReference type="InterPro" id="IPR017853">
    <property type="entry name" value="GH"/>
</dbReference>
<evidence type="ECO:0000256" key="10">
    <source>
        <dbReference type="RuleBase" id="RU361207"/>
    </source>
</evidence>
<protein>
    <recommendedName>
        <fullName evidence="4 10">4-alpha-glucanotransferase</fullName>
        <ecNumber evidence="3 10">2.4.1.25</ecNumber>
    </recommendedName>
    <alternativeName>
        <fullName evidence="8 10">Amylomaltase</fullName>
    </alternativeName>
    <alternativeName>
        <fullName evidence="9 10">Disproportionating enzyme</fullName>
    </alternativeName>
</protein>
<dbReference type="PANTHER" id="PTHR32438">
    <property type="entry name" value="4-ALPHA-GLUCANOTRANSFERASE DPE1, CHLOROPLASTIC/AMYLOPLASTIC"/>
    <property type="match status" value="1"/>
</dbReference>
<dbReference type="AlphaFoldDB" id="A0A194AH83"/>
<keyword evidence="7 10" id="KW-0119">Carbohydrate metabolism</keyword>
<dbReference type="Proteomes" id="UP000095200">
    <property type="component" value="Unassembled WGS sequence"/>
</dbReference>
<comment type="caution">
    <text evidence="11">The sequence shown here is derived from an EMBL/GenBank/DDBJ whole genome shotgun (WGS) entry which is preliminary data.</text>
</comment>
<evidence type="ECO:0000256" key="4">
    <source>
        <dbReference type="ARBA" id="ARBA00020295"/>
    </source>
</evidence>
<comment type="similarity">
    <text evidence="2 10">Belongs to the disproportionating enzyme family.</text>
</comment>
<evidence type="ECO:0000256" key="8">
    <source>
        <dbReference type="ARBA" id="ARBA00031423"/>
    </source>
</evidence>
<dbReference type="OrthoDB" id="9761577at2"/>
<keyword evidence="5 10" id="KW-0328">Glycosyltransferase</keyword>
<dbReference type="EC" id="2.4.1.25" evidence="3 10"/>
<dbReference type="NCBIfam" id="TIGR00217">
    <property type="entry name" value="malQ"/>
    <property type="match status" value="1"/>
</dbReference>
<organism evidence="11 12">
    <name type="scientific">Desulfoplanes formicivorans</name>
    <dbReference type="NCBI Taxonomy" id="1592317"/>
    <lineage>
        <taxon>Bacteria</taxon>
        <taxon>Pseudomonadati</taxon>
        <taxon>Thermodesulfobacteriota</taxon>
        <taxon>Desulfovibrionia</taxon>
        <taxon>Desulfovibrionales</taxon>
        <taxon>Desulfoplanaceae</taxon>
        <taxon>Desulfoplanes</taxon>
    </lineage>
</organism>
<evidence type="ECO:0000256" key="2">
    <source>
        <dbReference type="ARBA" id="ARBA00005684"/>
    </source>
</evidence>
<sequence length="510" mass="58447">MKHRASGILLHITSLPSRYGIGDLGPGAHAFADFLARAQQTYWQLLPLTPTNSGTGNSPYNAYSAFAGNPLLISPDVLVAQGYLSPENLGALPLFADDRVEYARVAAWKEQLLRIAFENGLSWLPGRTGYLDFKTANGWWLEDYALFAALKQHFEGLPWYYWPKDIRFRHPGALDEWRERLSMEVERERFKQFIFFEQWEALKAHCVGLHIRLFGDMPIYVSLDSCDVWSHPELFELDDNLLPIHVAGAPPDYFSEKGQLWGNPVYNWEHMAASNFSWWIDRLRHNGMLYHTVRLDHFRGFVAFWQVPAGSKTARNGVWRPCPGKQLFQLVQKQLPDLDIVAEDLGHITQDVRELMAYFGFPGMKILQFAFGDDLPNNPYLPHNIDKNSVVYTGTHDNNTLKGWYQKELAPEQRALVAEYLGTDSDYHALHAAMIRVAMMSRADLCILPLQDVLTLGHEARMNTPSQRDGNWGWRVLPDQLSRDLASKLARWTWLYGREGARQQRSAATE</sequence>
<evidence type="ECO:0000256" key="7">
    <source>
        <dbReference type="ARBA" id="ARBA00023277"/>
    </source>
</evidence>
<dbReference type="NCBIfam" id="NF011080">
    <property type="entry name" value="PRK14508.1-3"/>
    <property type="match status" value="1"/>
</dbReference>
<comment type="catalytic activity">
    <reaction evidence="1 10">
        <text>Transfers a segment of a (1-&gt;4)-alpha-D-glucan to a new position in an acceptor, which may be glucose or a (1-&gt;4)-alpha-D-glucan.</text>
        <dbReference type="EC" id="2.4.1.25"/>
    </reaction>
</comment>
<keyword evidence="6 10" id="KW-0808">Transferase</keyword>
<dbReference type="InterPro" id="IPR003385">
    <property type="entry name" value="Glyco_hydro_77"/>
</dbReference>
<dbReference type="Gene3D" id="3.20.20.80">
    <property type="entry name" value="Glycosidases"/>
    <property type="match status" value="1"/>
</dbReference>
<dbReference type="PANTHER" id="PTHR32438:SF5">
    <property type="entry name" value="4-ALPHA-GLUCANOTRANSFERASE DPE1, CHLOROPLASTIC_AMYLOPLASTIC"/>
    <property type="match status" value="1"/>
</dbReference>